<reference evidence="2 3" key="1">
    <citation type="submission" date="2023-07" db="EMBL/GenBank/DDBJ databases">
        <title>Sorghum-associated microbial communities from plants grown in Nebraska, USA.</title>
        <authorList>
            <person name="Schachtman D."/>
        </authorList>
    </citation>
    <scope>NUCLEOTIDE SEQUENCE [LARGE SCALE GENOMIC DNA]</scope>
    <source>
        <strain evidence="2 3">CC482</strain>
    </source>
</reference>
<sequence>MKYNATAVLLLFIIICLSCCTTPDSGNSEAQHKKESKELLTIELISGTTGTIRTKGICSDKK</sequence>
<keyword evidence="3" id="KW-1185">Reference proteome</keyword>
<evidence type="ECO:0000256" key="1">
    <source>
        <dbReference type="SAM" id="SignalP"/>
    </source>
</evidence>
<dbReference type="Proteomes" id="UP001229346">
    <property type="component" value="Unassembled WGS sequence"/>
</dbReference>
<dbReference type="EMBL" id="JAUSSU010000011">
    <property type="protein sequence ID" value="MDQ0115506.1"/>
    <property type="molecule type" value="Genomic_DNA"/>
</dbReference>
<feature type="chain" id="PRO_5045999065" evidence="1">
    <location>
        <begin position="21"/>
        <end position="62"/>
    </location>
</feature>
<keyword evidence="1" id="KW-0732">Signal</keyword>
<name>A0ABT9U786_PAEHA</name>
<proteinExistence type="predicted"/>
<organism evidence="2 3">
    <name type="scientific">Paenibacillus harenae</name>
    <dbReference type="NCBI Taxonomy" id="306543"/>
    <lineage>
        <taxon>Bacteria</taxon>
        <taxon>Bacillati</taxon>
        <taxon>Bacillota</taxon>
        <taxon>Bacilli</taxon>
        <taxon>Bacillales</taxon>
        <taxon>Paenibacillaceae</taxon>
        <taxon>Paenibacillus</taxon>
    </lineage>
</organism>
<dbReference type="RefSeq" id="WP_307207202.1">
    <property type="nucleotide sequence ID" value="NZ_JAUSSU010000011.1"/>
</dbReference>
<protein>
    <submittedName>
        <fullName evidence="2">Uncharacterized protein</fullName>
    </submittedName>
</protein>
<comment type="caution">
    <text evidence="2">The sequence shown here is derived from an EMBL/GenBank/DDBJ whole genome shotgun (WGS) entry which is preliminary data.</text>
</comment>
<gene>
    <name evidence="2" type="ORF">J2T15_004973</name>
</gene>
<evidence type="ECO:0000313" key="3">
    <source>
        <dbReference type="Proteomes" id="UP001229346"/>
    </source>
</evidence>
<accession>A0ABT9U786</accession>
<feature type="signal peptide" evidence="1">
    <location>
        <begin position="1"/>
        <end position="20"/>
    </location>
</feature>
<evidence type="ECO:0000313" key="2">
    <source>
        <dbReference type="EMBL" id="MDQ0115506.1"/>
    </source>
</evidence>